<evidence type="ECO:0000313" key="1">
    <source>
        <dbReference type="EMBL" id="ADC90520.1"/>
    </source>
</evidence>
<accession>D3R116</accession>
<name>D3R116_MAGIU</name>
<gene>
    <name evidence="1" type="ordered locus">HMPREF0868_0549</name>
</gene>
<dbReference type="AlphaFoldDB" id="D3R116"/>
<sequence length="59" mass="6753">MVDFIISKERTNVYKKKEAGSAEHRVAQAALIERQYAAEAKAREKKRRNARHGAKIEKA</sequence>
<proteinExistence type="predicted"/>
<reference evidence="2" key="1">
    <citation type="submission" date="2009-12" db="EMBL/GenBank/DDBJ databases">
        <title>Sequence of Clostridiales genomosp. BVAB3 str. UPII9-5.</title>
        <authorList>
            <person name="Madupu R."/>
            <person name="Durkin A.S."/>
            <person name="Torralba M."/>
            <person name="Methe B."/>
            <person name="Sutton G.G."/>
            <person name="Strausberg R.L."/>
            <person name="Nelson K.E."/>
        </authorList>
    </citation>
    <scope>NUCLEOTIDE SEQUENCE [LARGE SCALE GENOMIC DNA]</scope>
    <source>
        <strain evidence="2">UPII9-5</strain>
    </source>
</reference>
<dbReference type="STRING" id="699246.HMPREF0868_0549"/>
<protein>
    <submittedName>
        <fullName evidence="1">Uncharacterized protein</fullName>
    </submittedName>
</protein>
<dbReference type="HOGENOM" id="CLU_2955106_0_0_9"/>
<evidence type="ECO:0000313" key="2">
    <source>
        <dbReference type="Proteomes" id="UP000008234"/>
    </source>
</evidence>
<keyword evidence="2" id="KW-1185">Reference proteome</keyword>
<organism evidence="1 2">
    <name type="scientific">Mageeibacillus indolicus (strain UPII9-5)</name>
    <name type="common">Clostridiales genomosp. BVAB3 (strain UPII9-5)</name>
    <dbReference type="NCBI Taxonomy" id="699246"/>
    <lineage>
        <taxon>Bacteria</taxon>
        <taxon>Bacillati</taxon>
        <taxon>Bacillota</taxon>
        <taxon>Clostridia</taxon>
        <taxon>Eubacteriales</taxon>
        <taxon>Oscillospiraceae</taxon>
        <taxon>Mageeibacillus</taxon>
    </lineage>
</organism>
<dbReference type="KEGG" id="clo:HMPREF0868_0549"/>
<dbReference type="EMBL" id="CP001850">
    <property type="protein sequence ID" value="ADC90520.1"/>
    <property type="molecule type" value="Genomic_DNA"/>
</dbReference>
<dbReference type="Proteomes" id="UP000008234">
    <property type="component" value="Chromosome"/>
</dbReference>